<evidence type="ECO:0000313" key="4">
    <source>
        <dbReference type="Proteomes" id="UP000641454"/>
    </source>
</evidence>
<keyword evidence="4" id="KW-1185">Reference proteome</keyword>
<organism evidence="3 4">
    <name type="scientific">Flavobacterium muglaense</name>
    <dbReference type="NCBI Taxonomy" id="2764716"/>
    <lineage>
        <taxon>Bacteria</taxon>
        <taxon>Pseudomonadati</taxon>
        <taxon>Bacteroidota</taxon>
        <taxon>Flavobacteriia</taxon>
        <taxon>Flavobacteriales</taxon>
        <taxon>Flavobacteriaceae</taxon>
        <taxon>Flavobacterium</taxon>
    </lineage>
</organism>
<evidence type="ECO:0000259" key="2">
    <source>
        <dbReference type="Pfam" id="PF19838"/>
    </source>
</evidence>
<evidence type="ECO:0000256" key="1">
    <source>
        <dbReference type="SAM" id="MobiDB-lite"/>
    </source>
</evidence>
<reference evidence="3 4" key="1">
    <citation type="submission" date="2020-08" db="EMBL/GenBank/DDBJ databases">
        <title>Description of novel Flavobacterium F-392 isolate.</title>
        <authorList>
            <person name="Saticioglu I.B."/>
            <person name="Duman M."/>
            <person name="Altun S."/>
        </authorList>
    </citation>
    <scope>NUCLEOTIDE SEQUENCE [LARGE SCALE GENOMIC DNA]</scope>
    <source>
        <strain evidence="3 4">F-392</strain>
    </source>
</reference>
<name>A0A923SGE6_9FLAO</name>
<gene>
    <name evidence="3" type="ORF">H8R25_14565</name>
</gene>
<dbReference type="GO" id="GO:1990351">
    <property type="term" value="C:transporter complex"/>
    <property type="evidence" value="ECO:0007669"/>
    <property type="project" value="TreeGrafter"/>
</dbReference>
<dbReference type="Proteomes" id="UP000641454">
    <property type="component" value="Unassembled WGS sequence"/>
</dbReference>
<dbReference type="Pfam" id="PF19838">
    <property type="entry name" value="LptD_2"/>
    <property type="match status" value="1"/>
</dbReference>
<dbReference type="InterPro" id="IPR045659">
    <property type="entry name" value="LptD_2"/>
</dbReference>
<comment type="caution">
    <text evidence="3">The sequence shown here is derived from an EMBL/GenBank/DDBJ whole genome shotgun (WGS) entry which is preliminary data.</text>
</comment>
<dbReference type="GO" id="GO:0009279">
    <property type="term" value="C:cell outer membrane"/>
    <property type="evidence" value="ECO:0007669"/>
    <property type="project" value="TreeGrafter"/>
</dbReference>
<dbReference type="PANTHER" id="PTHR30189">
    <property type="entry name" value="LPS-ASSEMBLY PROTEIN"/>
    <property type="match status" value="1"/>
</dbReference>
<feature type="compositionally biased region" description="Basic and acidic residues" evidence="1">
    <location>
        <begin position="763"/>
        <end position="786"/>
    </location>
</feature>
<dbReference type="InterPro" id="IPR050218">
    <property type="entry name" value="LptD"/>
</dbReference>
<evidence type="ECO:0000313" key="3">
    <source>
        <dbReference type="EMBL" id="MBC5845652.1"/>
    </source>
</evidence>
<dbReference type="RefSeq" id="WP_187020522.1">
    <property type="nucleotide sequence ID" value="NZ_JACRUK010000049.1"/>
</dbReference>
<feature type="compositionally biased region" description="Polar residues" evidence="1">
    <location>
        <begin position="790"/>
        <end position="801"/>
    </location>
</feature>
<feature type="region of interest" description="Disordered" evidence="1">
    <location>
        <begin position="761"/>
        <end position="807"/>
    </location>
</feature>
<accession>A0A923SGE6</accession>
<dbReference type="PANTHER" id="PTHR30189:SF1">
    <property type="entry name" value="LPS-ASSEMBLY PROTEIN LPTD"/>
    <property type="match status" value="1"/>
</dbReference>
<dbReference type="AlphaFoldDB" id="A0A923SGE6"/>
<feature type="domain" description="LPS-assembly protein LptD central" evidence="2">
    <location>
        <begin position="254"/>
        <end position="727"/>
    </location>
</feature>
<dbReference type="EMBL" id="JACRUL010000047">
    <property type="protein sequence ID" value="MBC5845652.1"/>
    <property type="molecule type" value="Genomic_DNA"/>
</dbReference>
<sequence>MTIFAKKLSVHLTDQKTDHNFTKIVFKPLQTNLFNIVLLSFFLSLGCNQLYSQDISKKRNAIPSKKQAETTVAANANLNQTKLDLKKETDTVKKIDSIKPKKAFLDGKVKYKADKYAKIDQKKKLITLYDKAELYYQDVELTAGIIVMDYEKNEVYAGRIKDSTGKYTQYPHFKQGTNEVEPDSIRFNFKSKKALIWNSRSEQGEFRIKAAITKKENDSVYFLKGARFTTSTNIEKPEYYFQTSKVKFIPGKKVITGLTNLVIADVPTPLALPFAYFPLSKETNISGIILPSYNDSNTRGFSLQNGGYYFALSDNYDLTFLGDYYTNGSYGLRFESSYAKRYAYRGNINFRYENLITSERGYPDYAKQKIYNIQWSHSRDSKASPNSSFSASVNLGSSKYFQQSINQANIGSNLNNTLSSSVSYSKTFNSVPQVRMSLSATHSQNTQTQVINMTLPTLQLSVDRIYPFVGKDGVKKGFFKNINLQYNLNGRNSYTTTDTLFFKPEMFKDAQIGMQHSIPLSTNFKLFKYFSASTSVNYEEVWYAKTISRKYDTDLSEVVDKTVNGFDAYRTYSFSSSLGTTIYGTFNFGKDKKIQSIRHVMRPSVSYSYTPSFEKYYDTYASDATGTITKQYTRFEGGIYGSPGLSNSNIVGFDLSNTFEAKVRDRDSTKVEPKKVMLLNNLNVSTSYNLNADGVNSLALAPFRVSGGTQLFQNKMNVNFATTLDPYAINNSGTRINTFNINNGGSLFRMTSANMTLNYSISSREKDKKDKNTQGERNGGREDDLFGKNTVVNNSSKSQFDGSEDEGTDKISKFFKSKLPWDMTFAYSLTYGNTNREKEITGNSIMISANADLTPKWKMGVSTGYDFVQNGVTYTQLRFERDLLSWRMDFNWTPFGTNANWGFFIGIKSGVLSDIKWDKRSTTY</sequence>
<protein>
    <submittedName>
        <fullName evidence="3">LPS-assembly protein LptD</fullName>
    </submittedName>
</protein>
<proteinExistence type="predicted"/>